<evidence type="ECO:0000256" key="8">
    <source>
        <dbReference type="SAM" id="Phobius"/>
    </source>
</evidence>
<sequence length="148" mass="17081">MCSSAQRKSSGHVQTGNEKRPNFTVLRKPFLSYETTIFPFLIHSLFLLFCIHLYEFSRNFTLAANANFYSLSTSSIASAVHIPTPLYDRNPELLRKIEWSEIDEVYRTHREETRDLAFQLFCSESGYMRFFPGKPPAVTTAAIDILIF</sequence>
<dbReference type="PANTHER" id="PTHR10166">
    <property type="entry name" value="VOLTAGE-DEPENDENT CALCIUM CHANNEL SUBUNIT ALPHA-2/DELTA-RELATED"/>
    <property type="match status" value="1"/>
</dbReference>
<dbReference type="Pfam" id="PF08399">
    <property type="entry name" value="VWA_N"/>
    <property type="match status" value="1"/>
</dbReference>
<dbReference type="InterPro" id="IPR051173">
    <property type="entry name" value="Ca_channel_alpha-2/delta"/>
</dbReference>
<dbReference type="Proteomes" id="UP000252519">
    <property type="component" value="Unassembled WGS sequence"/>
</dbReference>
<keyword evidence="11" id="KW-1185">Reference proteome</keyword>
<dbReference type="InterPro" id="IPR013608">
    <property type="entry name" value="VWA_N"/>
</dbReference>
<dbReference type="AlphaFoldDB" id="A0A368FYT9"/>
<keyword evidence="3" id="KW-0732">Signal</keyword>
<evidence type="ECO:0000256" key="3">
    <source>
        <dbReference type="ARBA" id="ARBA00022729"/>
    </source>
</evidence>
<dbReference type="STRING" id="29170.A0A368FYT9"/>
<evidence type="ECO:0000313" key="10">
    <source>
        <dbReference type="EMBL" id="RCN36638.1"/>
    </source>
</evidence>
<evidence type="ECO:0000256" key="1">
    <source>
        <dbReference type="ARBA" id="ARBA00004479"/>
    </source>
</evidence>
<keyword evidence="7" id="KW-0325">Glycoprotein</keyword>
<feature type="domain" description="VWA N-terminal" evidence="9">
    <location>
        <begin position="56"/>
        <end position="133"/>
    </location>
</feature>
<evidence type="ECO:0000256" key="2">
    <source>
        <dbReference type="ARBA" id="ARBA00022692"/>
    </source>
</evidence>
<dbReference type="EMBL" id="JOJR01000538">
    <property type="protein sequence ID" value="RCN36638.1"/>
    <property type="molecule type" value="Genomic_DNA"/>
</dbReference>
<reference evidence="10 11" key="1">
    <citation type="submission" date="2014-10" db="EMBL/GenBank/DDBJ databases">
        <title>Draft genome of the hookworm Ancylostoma caninum.</title>
        <authorList>
            <person name="Mitreva M."/>
        </authorList>
    </citation>
    <scope>NUCLEOTIDE SEQUENCE [LARGE SCALE GENOMIC DNA]</scope>
    <source>
        <strain evidence="10 11">Baltimore</strain>
    </source>
</reference>
<dbReference type="GO" id="GO:0005245">
    <property type="term" value="F:voltage-gated calcium channel activity"/>
    <property type="evidence" value="ECO:0007669"/>
    <property type="project" value="TreeGrafter"/>
</dbReference>
<protein>
    <submittedName>
        <fullName evidence="10">VWA protein</fullName>
    </submittedName>
</protein>
<keyword evidence="2 8" id="KW-0812">Transmembrane</keyword>
<evidence type="ECO:0000256" key="4">
    <source>
        <dbReference type="ARBA" id="ARBA00022837"/>
    </source>
</evidence>
<comment type="subcellular location">
    <subcellularLocation>
        <location evidence="1">Membrane</location>
        <topology evidence="1">Single-pass type I membrane protein</topology>
    </subcellularLocation>
</comment>
<keyword evidence="4" id="KW-0106">Calcium</keyword>
<evidence type="ECO:0000256" key="6">
    <source>
        <dbReference type="ARBA" id="ARBA00023136"/>
    </source>
</evidence>
<organism evidence="10 11">
    <name type="scientific">Ancylostoma caninum</name>
    <name type="common">Dog hookworm</name>
    <dbReference type="NCBI Taxonomy" id="29170"/>
    <lineage>
        <taxon>Eukaryota</taxon>
        <taxon>Metazoa</taxon>
        <taxon>Ecdysozoa</taxon>
        <taxon>Nematoda</taxon>
        <taxon>Chromadorea</taxon>
        <taxon>Rhabditida</taxon>
        <taxon>Rhabditina</taxon>
        <taxon>Rhabditomorpha</taxon>
        <taxon>Strongyloidea</taxon>
        <taxon>Ancylostomatidae</taxon>
        <taxon>Ancylostomatinae</taxon>
        <taxon>Ancylostoma</taxon>
    </lineage>
</organism>
<feature type="transmembrane region" description="Helical" evidence="8">
    <location>
        <begin position="36"/>
        <end position="54"/>
    </location>
</feature>
<dbReference type="GO" id="GO:0005891">
    <property type="term" value="C:voltage-gated calcium channel complex"/>
    <property type="evidence" value="ECO:0007669"/>
    <property type="project" value="TreeGrafter"/>
</dbReference>
<dbReference type="PANTHER" id="PTHR10166:SF37">
    <property type="entry name" value="STOLID, ISOFORM H"/>
    <property type="match status" value="1"/>
</dbReference>
<keyword evidence="5 8" id="KW-1133">Transmembrane helix</keyword>
<accession>A0A368FYT9</accession>
<name>A0A368FYT9_ANCCA</name>
<keyword evidence="6 8" id="KW-0472">Membrane</keyword>
<evidence type="ECO:0000256" key="7">
    <source>
        <dbReference type="ARBA" id="ARBA00023180"/>
    </source>
</evidence>
<evidence type="ECO:0000259" key="9">
    <source>
        <dbReference type="Pfam" id="PF08399"/>
    </source>
</evidence>
<evidence type="ECO:0000256" key="5">
    <source>
        <dbReference type="ARBA" id="ARBA00022989"/>
    </source>
</evidence>
<comment type="caution">
    <text evidence="10">The sequence shown here is derived from an EMBL/GenBank/DDBJ whole genome shotgun (WGS) entry which is preliminary data.</text>
</comment>
<proteinExistence type="predicted"/>
<dbReference type="OrthoDB" id="10054666at2759"/>
<evidence type="ECO:0000313" key="11">
    <source>
        <dbReference type="Proteomes" id="UP000252519"/>
    </source>
</evidence>
<gene>
    <name evidence="10" type="ORF">ANCCAN_17479</name>
</gene>